<dbReference type="Gene3D" id="3.90.110.10">
    <property type="entry name" value="Lactate dehydrogenase/glycoside hydrolase, family 4, C-terminal"/>
    <property type="match status" value="1"/>
</dbReference>
<gene>
    <name evidence="12" type="ORF">ENW00_03845</name>
</gene>
<evidence type="ECO:0000256" key="7">
    <source>
        <dbReference type="PIRSR" id="PIRSR601088-2"/>
    </source>
</evidence>
<dbReference type="EMBL" id="DTIN01000014">
    <property type="protein sequence ID" value="HFX13279.1"/>
    <property type="molecule type" value="Genomic_DNA"/>
</dbReference>
<proteinExistence type="inferred from homology"/>
<evidence type="ECO:0000256" key="10">
    <source>
        <dbReference type="RuleBase" id="RU361152"/>
    </source>
</evidence>
<dbReference type="InterPro" id="IPR036291">
    <property type="entry name" value="NAD(P)-bd_dom_sf"/>
</dbReference>
<comment type="similarity">
    <text evidence="1 10">Belongs to the glycosyl hydrolase 4 family.</text>
</comment>
<dbReference type="InterPro" id="IPR019802">
    <property type="entry name" value="GlycHydrolase_4_CS"/>
</dbReference>
<dbReference type="PROSITE" id="PS01324">
    <property type="entry name" value="GLYCOSYL_HYDROL_F4"/>
    <property type="match status" value="1"/>
</dbReference>
<dbReference type="SUPFAM" id="SSF56327">
    <property type="entry name" value="LDH C-terminal domain-like"/>
    <property type="match status" value="1"/>
</dbReference>
<dbReference type="GO" id="GO:0005975">
    <property type="term" value="P:carbohydrate metabolic process"/>
    <property type="evidence" value="ECO:0007669"/>
    <property type="project" value="InterPro"/>
</dbReference>
<feature type="binding site" evidence="7">
    <location>
        <position position="259"/>
    </location>
    <ligand>
        <name>substrate</name>
    </ligand>
</feature>
<dbReference type="InterPro" id="IPR015955">
    <property type="entry name" value="Lactate_DH/Glyco_Ohase_4_C"/>
</dbReference>
<organism evidence="12">
    <name type="scientific">Dictyoglomus thermophilum</name>
    <dbReference type="NCBI Taxonomy" id="14"/>
    <lineage>
        <taxon>Bacteria</taxon>
        <taxon>Pseudomonadati</taxon>
        <taxon>Dictyoglomota</taxon>
        <taxon>Dictyoglomia</taxon>
        <taxon>Dictyoglomales</taxon>
        <taxon>Dictyoglomaceae</taxon>
        <taxon>Dictyoglomus</taxon>
    </lineage>
</organism>
<dbReference type="SUPFAM" id="SSF51735">
    <property type="entry name" value="NAD(P)-binding Rossmann-fold domains"/>
    <property type="match status" value="1"/>
</dbReference>
<evidence type="ECO:0000256" key="5">
    <source>
        <dbReference type="ARBA" id="ARBA00023211"/>
    </source>
</evidence>
<keyword evidence="3 10" id="KW-0378">Hydrolase</keyword>
<dbReference type="PRINTS" id="PR00732">
    <property type="entry name" value="GLHYDRLASE4"/>
</dbReference>
<evidence type="ECO:0000256" key="6">
    <source>
        <dbReference type="ARBA" id="ARBA00023295"/>
    </source>
</evidence>
<dbReference type="Gene3D" id="3.40.50.720">
    <property type="entry name" value="NAD(P)-binding Rossmann-like Domain"/>
    <property type="match status" value="1"/>
</dbReference>
<dbReference type="PANTHER" id="PTHR32092:SF5">
    <property type="entry name" value="6-PHOSPHO-BETA-GLUCOSIDASE"/>
    <property type="match status" value="1"/>
</dbReference>
<protein>
    <submittedName>
        <fullName evidence="12">6-phospho-beta-glucosidase</fullName>
    </submittedName>
</protein>
<dbReference type="GO" id="GO:0046872">
    <property type="term" value="F:metal ion binding"/>
    <property type="evidence" value="ECO:0007669"/>
    <property type="project" value="UniProtKB-KW"/>
</dbReference>
<accession>A0A7C3RJP8</accession>
<evidence type="ECO:0000256" key="3">
    <source>
        <dbReference type="ARBA" id="ARBA00022801"/>
    </source>
</evidence>
<keyword evidence="8" id="KW-0170">Cobalt</keyword>
<sequence length="416" mass="47637">MKVVVIGGGSTYAPELIEGFLNIWQEVHPLKIVLIDINTERLNIVYDFLLRMARKAGAEIEFLKSTNLEENLEGADFIINQIRVGGNKSRLLDETIPLEFNLLGQETTGAGGFANALRTIPVVYDIAKKVERYAPNAWFINFTNPSGIITEMLLRYTKVKAIGLCNVPINFQKFFADLSGVSLEEVFLDYFGLNHLSFVRRIFIKGEDKTQYLLDKAKEKLSEEEKRIIDILGLFPNYYLRYYFFREEKVEELKHKPKRAEEVMKVEEELLKIYSDPKVDNKPVELSKRGGAYYSISAVNLIMHLLGMKDGFQIINVMNNGAIRDLPDDSVVEIPVYVKHDMFQRYIIGNLPLEVKGIIQAVKVYERLTIESAMEGSYKKAVFALAQHPLISSFTLAEKVLNRLIEENKEYFPKLS</sequence>
<feature type="binding site" evidence="7">
    <location>
        <position position="144"/>
    </location>
    <ligand>
        <name>substrate</name>
    </ligand>
</feature>
<dbReference type="InterPro" id="IPR001088">
    <property type="entry name" value="Glyco_hydro_4"/>
</dbReference>
<keyword evidence="5 8" id="KW-0464">Manganese</keyword>
<dbReference type="Pfam" id="PF02056">
    <property type="entry name" value="Glyco_hydro_4"/>
    <property type="match status" value="1"/>
</dbReference>
<feature type="binding site" evidence="7">
    <location>
        <position position="90"/>
    </location>
    <ligand>
        <name>substrate</name>
    </ligand>
</feature>
<dbReference type="InterPro" id="IPR022616">
    <property type="entry name" value="Glyco_hydro_4_C"/>
</dbReference>
<dbReference type="GO" id="GO:0016616">
    <property type="term" value="F:oxidoreductase activity, acting on the CH-OH group of donors, NAD or NADP as acceptor"/>
    <property type="evidence" value="ECO:0007669"/>
    <property type="project" value="InterPro"/>
</dbReference>
<keyword evidence="8" id="KW-0408">Iron</keyword>
<evidence type="ECO:0000259" key="11">
    <source>
        <dbReference type="Pfam" id="PF11975"/>
    </source>
</evidence>
<dbReference type="AlphaFoldDB" id="A0A7C3RJP8"/>
<dbReference type="Pfam" id="PF11975">
    <property type="entry name" value="Glyco_hydro_4C"/>
    <property type="match status" value="1"/>
</dbReference>
<name>A0A7C3RJP8_DICTH</name>
<feature type="binding site" evidence="8">
    <location>
        <position position="165"/>
    </location>
    <ligand>
        <name>Mn(2+)</name>
        <dbReference type="ChEBI" id="CHEBI:29035"/>
    </ligand>
</feature>
<keyword evidence="4 10" id="KW-0520">NAD</keyword>
<comment type="cofactor">
    <cofactor evidence="10">
        <name>NAD(+)</name>
        <dbReference type="ChEBI" id="CHEBI:57540"/>
    </cofactor>
    <text evidence="10">Binds 1 NAD(+) per subunit.</text>
</comment>
<evidence type="ECO:0000313" key="12">
    <source>
        <dbReference type="EMBL" id="HFX13279.1"/>
    </source>
</evidence>
<feature type="site" description="Increases basicity of active site Tyr" evidence="9">
    <location>
        <position position="106"/>
    </location>
</feature>
<dbReference type="GO" id="GO:0004553">
    <property type="term" value="F:hydrolase activity, hydrolyzing O-glycosyl compounds"/>
    <property type="evidence" value="ECO:0007669"/>
    <property type="project" value="InterPro"/>
</dbReference>
<feature type="binding site" evidence="8">
    <location>
        <position position="195"/>
    </location>
    <ligand>
        <name>Mn(2+)</name>
        <dbReference type="ChEBI" id="CHEBI:29035"/>
    </ligand>
</feature>
<dbReference type="PANTHER" id="PTHR32092">
    <property type="entry name" value="6-PHOSPHO-BETA-GLUCOSIDASE-RELATED"/>
    <property type="match status" value="1"/>
</dbReference>
<evidence type="ECO:0000256" key="9">
    <source>
        <dbReference type="PIRSR" id="PIRSR601088-4"/>
    </source>
</evidence>
<keyword evidence="2 8" id="KW-0479">Metal-binding</keyword>
<keyword evidence="6 10" id="KW-0326">Glycosidase</keyword>
<keyword evidence="8" id="KW-0533">Nickel</keyword>
<evidence type="ECO:0000256" key="4">
    <source>
        <dbReference type="ARBA" id="ARBA00023027"/>
    </source>
</evidence>
<feature type="domain" description="Glycosyl hydrolase family 4 C-terminal" evidence="11">
    <location>
        <begin position="190"/>
        <end position="391"/>
    </location>
</feature>
<evidence type="ECO:0000256" key="1">
    <source>
        <dbReference type="ARBA" id="ARBA00010141"/>
    </source>
</evidence>
<evidence type="ECO:0000256" key="8">
    <source>
        <dbReference type="PIRSR" id="PIRSR601088-3"/>
    </source>
</evidence>
<evidence type="ECO:0000256" key="2">
    <source>
        <dbReference type="ARBA" id="ARBA00022723"/>
    </source>
</evidence>
<dbReference type="CDD" id="cd05296">
    <property type="entry name" value="GH4_P_beta_glucosidase"/>
    <property type="match status" value="1"/>
</dbReference>
<reference evidence="12" key="1">
    <citation type="journal article" date="2020" name="mSystems">
        <title>Genome- and Community-Level Interaction Insights into Carbon Utilization and Element Cycling Functions of Hydrothermarchaeota in Hydrothermal Sediment.</title>
        <authorList>
            <person name="Zhou Z."/>
            <person name="Liu Y."/>
            <person name="Xu W."/>
            <person name="Pan J."/>
            <person name="Luo Z.H."/>
            <person name="Li M."/>
        </authorList>
    </citation>
    <scope>NUCLEOTIDE SEQUENCE [LARGE SCALE GENOMIC DNA]</scope>
    <source>
        <strain evidence="12">SpSt-81</strain>
    </source>
</reference>
<comment type="caution">
    <text evidence="12">The sequence shown here is derived from an EMBL/GenBank/DDBJ whole genome shotgun (WGS) entry which is preliminary data.</text>
</comment>